<accession>A0A1S8X8C7</accession>
<protein>
    <submittedName>
        <fullName evidence="2">Uncharacterized protein</fullName>
    </submittedName>
</protein>
<reference evidence="2 3" key="1">
    <citation type="submission" date="2015-03" db="EMBL/GenBank/DDBJ databases">
        <title>Draft genome of the nematode, Opisthorchis viverrini.</title>
        <authorList>
            <person name="Mitreva M."/>
        </authorList>
    </citation>
    <scope>NUCLEOTIDE SEQUENCE [LARGE SCALE GENOMIC DNA]</scope>
    <source>
        <strain evidence="2">Khon Kaen</strain>
    </source>
</reference>
<sequence>MIKEREARYMVVMRELTKRYIMKKLRAAEFEPVGADDLNEIKGDISAFRFELLDILKANGMNIPMIYRKTAKSQCSNTDYDGDDTLQFEQKQDENKN</sequence>
<keyword evidence="3" id="KW-1185">Reference proteome</keyword>
<organism evidence="2 3">
    <name type="scientific">Opisthorchis viverrini</name>
    <name type="common">Southeast Asian liver fluke</name>
    <dbReference type="NCBI Taxonomy" id="6198"/>
    <lineage>
        <taxon>Eukaryota</taxon>
        <taxon>Metazoa</taxon>
        <taxon>Spiralia</taxon>
        <taxon>Lophotrochozoa</taxon>
        <taxon>Platyhelminthes</taxon>
        <taxon>Trematoda</taxon>
        <taxon>Digenea</taxon>
        <taxon>Opisthorchiida</taxon>
        <taxon>Opisthorchiata</taxon>
        <taxon>Opisthorchiidae</taxon>
        <taxon>Opisthorchis</taxon>
    </lineage>
</organism>
<dbReference type="EMBL" id="KV891641">
    <property type="protein sequence ID" value="OON22951.1"/>
    <property type="molecule type" value="Genomic_DNA"/>
</dbReference>
<evidence type="ECO:0000256" key="1">
    <source>
        <dbReference type="SAM" id="MobiDB-lite"/>
    </source>
</evidence>
<name>A0A1S8X8C7_OPIVI</name>
<proteinExistence type="predicted"/>
<dbReference type="AlphaFoldDB" id="A0A1S8X8C7"/>
<evidence type="ECO:0000313" key="3">
    <source>
        <dbReference type="Proteomes" id="UP000243686"/>
    </source>
</evidence>
<evidence type="ECO:0000313" key="2">
    <source>
        <dbReference type="EMBL" id="OON22951.1"/>
    </source>
</evidence>
<feature type="region of interest" description="Disordered" evidence="1">
    <location>
        <begin position="74"/>
        <end position="97"/>
    </location>
</feature>
<gene>
    <name evidence="2" type="ORF">X801_01137</name>
</gene>
<dbReference type="Proteomes" id="UP000243686">
    <property type="component" value="Unassembled WGS sequence"/>
</dbReference>